<feature type="compositionally biased region" description="Acidic residues" evidence="1">
    <location>
        <begin position="232"/>
        <end position="241"/>
    </location>
</feature>
<name>A0A165XGE7_9AGAM</name>
<sequence length="241" mass="25900">MSNEESACEILNLDHLKGIKTLPIRDNLGYMDANCYGHGQNAITVKYIKEQPQSLAQSAPRNPNLLDAVEPVEDEPKDTDDVRRRPSELPPDADAAAAPNYPPRVLIQEASDPRMHPRPTLAVHPQQYMQRGQKVPFQAPHPSHGYAHPNSAFSLFNPGGPNGAASTGSGSSSQSASPIIGVGRRVEGDGSPLGDCGRSRGRTCTRASMQLDRHDAERSGSGNSNADRDVFKDDDEKEGGG</sequence>
<evidence type="ECO:0000313" key="2">
    <source>
        <dbReference type="EMBL" id="KZP08521.1"/>
    </source>
</evidence>
<proteinExistence type="predicted"/>
<accession>A0A165XGE7</accession>
<dbReference type="AlphaFoldDB" id="A0A165XGE7"/>
<feature type="region of interest" description="Disordered" evidence="1">
    <location>
        <begin position="154"/>
        <end position="241"/>
    </location>
</feature>
<reference evidence="2" key="1">
    <citation type="journal article" date="2016" name="Mol. Biol. Evol.">
        <title>Comparative Genomics of Early-Diverging Mushroom-Forming Fungi Provides Insights into the Origins of Lignocellulose Decay Capabilities.</title>
        <authorList>
            <person name="Nagy L.G."/>
            <person name="Riley R."/>
            <person name="Tritt A."/>
            <person name="Adam C."/>
            <person name="Daum C."/>
            <person name="Floudas D."/>
            <person name="Sun H."/>
            <person name="Yadav J.S."/>
            <person name="Pangilinan J."/>
            <person name="Larsson K.H."/>
            <person name="Matsuura K."/>
            <person name="Barry K."/>
            <person name="Labutti K."/>
            <person name="Kuo R."/>
            <person name="Ohm R.A."/>
            <person name="Bhattacharya S.S."/>
            <person name="Shirouzu T."/>
            <person name="Yoshinaga Y."/>
            <person name="Martin F.M."/>
            <person name="Grigoriev I.V."/>
            <person name="Hibbett D.S."/>
        </authorList>
    </citation>
    <scope>NUCLEOTIDE SEQUENCE [LARGE SCALE GENOMIC DNA]</scope>
    <source>
        <strain evidence="2">CBS 109695</strain>
    </source>
</reference>
<gene>
    <name evidence="2" type="ORF">FIBSPDRAFT_995451</name>
</gene>
<dbReference type="EMBL" id="KV417719">
    <property type="protein sequence ID" value="KZP08521.1"/>
    <property type="molecule type" value="Genomic_DNA"/>
</dbReference>
<evidence type="ECO:0000256" key="1">
    <source>
        <dbReference type="SAM" id="MobiDB-lite"/>
    </source>
</evidence>
<feature type="compositionally biased region" description="Low complexity" evidence="1">
    <location>
        <begin position="90"/>
        <end position="99"/>
    </location>
</feature>
<protein>
    <submittedName>
        <fullName evidence="2">Uncharacterized protein</fullName>
    </submittedName>
</protein>
<organism evidence="2">
    <name type="scientific">Athelia psychrophila</name>
    <dbReference type="NCBI Taxonomy" id="1759441"/>
    <lineage>
        <taxon>Eukaryota</taxon>
        <taxon>Fungi</taxon>
        <taxon>Dikarya</taxon>
        <taxon>Basidiomycota</taxon>
        <taxon>Agaricomycotina</taxon>
        <taxon>Agaricomycetes</taxon>
        <taxon>Agaricomycetidae</taxon>
        <taxon>Atheliales</taxon>
        <taxon>Atheliaceae</taxon>
        <taxon>Athelia</taxon>
    </lineage>
</organism>
<feature type="region of interest" description="Disordered" evidence="1">
    <location>
        <begin position="54"/>
        <end position="102"/>
    </location>
</feature>
<feature type="compositionally biased region" description="Low complexity" evidence="1">
    <location>
        <begin position="163"/>
        <end position="178"/>
    </location>
</feature>